<comment type="caution">
    <text evidence="2">The sequence shown here is derived from an EMBL/GenBank/DDBJ whole genome shotgun (WGS) entry which is preliminary data.</text>
</comment>
<name>A0AAN9XK48_PSOTE</name>
<reference evidence="2 3" key="1">
    <citation type="submission" date="2024-01" db="EMBL/GenBank/DDBJ databases">
        <title>The genomes of 5 underutilized Papilionoideae crops provide insights into root nodulation and disease resistanc.</title>
        <authorList>
            <person name="Jiang F."/>
        </authorList>
    </citation>
    <scope>NUCLEOTIDE SEQUENCE [LARGE SCALE GENOMIC DNA]</scope>
    <source>
        <strain evidence="2">DUOXIRENSHENG_FW03</strain>
        <tissue evidence="2">Leaves</tissue>
    </source>
</reference>
<keyword evidence="3" id="KW-1185">Reference proteome</keyword>
<feature type="region of interest" description="Disordered" evidence="1">
    <location>
        <begin position="77"/>
        <end position="100"/>
    </location>
</feature>
<sequence>MNSNSCLSYLKKKGENVGGELSIILTISKGWVMKLCWSLVVRFAPFKWGLFDHGACSEIASACVLVSKENMTIIGAPNRNSKSKISGAPPDMPKLKDASPFMNEDSDGGCDSYAWTSTTVGSLLRGKKVRYNSKTLIQTGISQDDKRHRLGFILKPRHNPNST</sequence>
<dbReference type="EMBL" id="JAYMYS010000004">
    <property type="protein sequence ID" value="KAK7395279.1"/>
    <property type="molecule type" value="Genomic_DNA"/>
</dbReference>
<gene>
    <name evidence="2" type="ORF">VNO78_15830</name>
</gene>
<organism evidence="2 3">
    <name type="scientific">Psophocarpus tetragonolobus</name>
    <name type="common">Winged bean</name>
    <name type="synonym">Dolichos tetragonolobus</name>
    <dbReference type="NCBI Taxonomy" id="3891"/>
    <lineage>
        <taxon>Eukaryota</taxon>
        <taxon>Viridiplantae</taxon>
        <taxon>Streptophyta</taxon>
        <taxon>Embryophyta</taxon>
        <taxon>Tracheophyta</taxon>
        <taxon>Spermatophyta</taxon>
        <taxon>Magnoliopsida</taxon>
        <taxon>eudicotyledons</taxon>
        <taxon>Gunneridae</taxon>
        <taxon>Pentapetalae</taxon>
        <taxon>rosids</taxon>
        <taxon>fabids</taxon>
        <taxon>Fabales</taxon>
        <taxon>Fabaceae</taxon>
        <taxon>Papilionoideae</taxon>
        <taxon>50 kb inversion clade</taxon>
        <taxon>NPAAA clade</taxon>
        <taxon>indigoferoid/millettioid clade</taxon>
        <taxon>Phaseoleae</taxon>
        <taxon>Psophocarpus</taxon>
    </lineage>
</organism>
<accession>A0AAN9XK48</accession>
<evidence type="ECO:0000313" key="3">
    <source>
        <dbReference type="Proteomes" id="UP001386955"/>
    </source>
</evidence>
<evidence type="ECO:0000256" key="1">
    <source>
        <dbReference type="SAM" id="MobiDB-lite"/>
    </source>
</evidence>
<proteinExistence type="predicted"/>
<protein>
    <submittedName>
        <fullName evidence="2">Uncharacterized protein</fullName>
    </submittedName>
</protein>
<dbReference type="Proteomes" id="UP001386955">
    <property type="component" value="Unassembled WGS sequence"/>
</dbReference>
<dbReference type="AlphaFoldDB" id="A0AAN9XK48"/>
<evidence type="ECO:0000313" key="2">
    <source>
        <dbReference type="EMBL" id="KAK7395279.1"/>
    </source>
</evidence>